<feature type="non-terminal residue" evidence="14">
    <location>
        <position position="203"/>
    </location>
</feature>
<reference evidence="14 15" key="1">
    <citation type="submission" date="2019-02" db="EMBL/GenBank/DDBJ databases">
        <title>Prokaryotic population dynamics and viral predation in marine succession experiment using metagenomics: the confinement effect.</title>
        <authorList>
            <person name="Haro-Moreno J.M."/>
            <person name="Rodriguez-Valera F."/>
            <person name="Lopez-Perez M."/>
        </authorList>
    </citation>
    <scope>NUCLEOTIDE SEQUENCE [LARGE SCALE GENOMIC DNA]</scope>
    <source>
        <strain evidence="14">MED-G160</strain>
    </source>
</reference>
<evidence type="ECO:0000256" key="6">
    <source>
        <dbReference type="ARBA" id="ARBA00023004"/>
    </source>
</evidence>
<dbReference type="Gene3D" id="2.40.170.20">
    <property type="entry name" value="TonB-dependent receptor, beta-barrel domain"/>
    <property type="match status" value="1"/>
</dbReference>
<feature type="domain" description="TonB-dependent receptor plug" evidence="13">
    <location>
        <begin position="43"/>
        <end position="150"/>
    </location>
</feature>
<keyword evidence="3 11" id="KW-1134">Transmembrane beta strand</keyword>
<keyword evidence="2 11" id="KW-0813">Transport</keyword>
<feature type="chain" id="PRO_5022024492" evidence="12">
    <location>
        <begin position="24"/>
        <end position="203"/>
    </location>
</feature>
<keyword evidence="6" id="KW-0408">Iron</keyword>
<evidence type="ECO:0000256" key="3">
    <source>
        <dbReference type="ARBA" id="ARBA00022452"/>
    </source>
</evidence>
<feature type="signal peptide" evidence="12">
    <location>
        <begin position="1"/>
        <end position="23"/>
    </location>
</feature>
<gene>
    <name evidence="14" type="ORF">EVA93_02340</name>
</gene>
<keyword evidence="14" id="KW-0675">Receptor</keyword>
<dbReference type="PROSITE" id="PS52016">
    <property type="entry name" value="TONB_DEPENDENT_REC_3"/>
    <property type="match status" value="1"/>
</dbReference>
<dbReference type="GO" id="GO:0009279">
    <property type="term" value="C:cell outer membrane"/>
    <property type="evidence" value="ECO:0007669"/>
    <property type="project" value="UniProtKB-SubCell"/>
</dbReference>
<sequence length="203" mass="21876">MYSSLVKKILLLSIFTLPFSVLSQDGGGIEEVVVTAEKREQNLQDVPSSITAVSDTEMERGTYQNIFDLQTSVPSLVVGSAGASRPFFFIRGVGSRKFDPGTEGAVGVFVDEIYNTRFTNSMMDLVDLDRVEVLKGPQGTLYGRNTIGGAIALYTKKPTQETEGKVKVGFGNEGYNKLAATYSGGITDSMVGRIAFSTKTDEG</sequence>
<dbReference type="PANTHER" id="PTHR32552:SF81">
    <property type="entry name" value="TONB-DEPENDENT OUTER MEMBRANE RECEPTOR"/>
    <property type="match status" value="1"/>
</dbReference>
<evidence type="ECO:0000256" key="11">
    <source>
        <dbReference type="PROSITE-ProRule" id="PRU01360"/>
    </source>
</evidence>
<evidence type="ECO:0000256" key="9">
    <source>
        <dbReference type="ARBA" id="ARBA00023136"/>
    </source>
</evidence>
<evidence type="ECO:0000259" key="13">
    <source>
        <dbReference type="Pfam" id="PF07715"/>
    </source>
</evidence>
<comment type="subcellular location">
    <subcellularLocation>
        <location evidence="1 11">Cell outer membrane</location>
        <topology evidence="1 11">Multi-pass membrane protein</topology>
    </subcellularLocation>
</comment>
<keyword evidence="8" id="KW-0798">TonB box</keyword>
<proteinExistence type="inferred from homology"/>
<keyword evidence="5 11" id="KW-0812">Transmembrane</keyword>
<organism evidence="14 15">
    <name type="scientific">SAR86 cluster bacterium</name>
    <dbReference type="NCBI Taxonomy" id="2030880"/>
    <lineage>
        <taxon>Bacteria</taxon>
        <taxon>Pseudomonadati</taxon>
        <taxon>Pseudomonadota</taxon>
        <taxon>Gammaproteobacteria</taxon>
        <taxon>SAR86 cluster</taxon>
    </lineage>
</organism>
<evidence type="ECO:0000256" key="1">
    <source>
        <dbReference type="ARBA" id="ARBA00004571"/>
    </source>
</evidence>
<keyword evidence="12" id="KW-0732">Signal</keyword>
<dbReference type="InterPro" id="IPR039426">
    <property type="entry name" value="TonB-dep_rcpt-like"/>
</dbReference>
<evidence type="ECO:0000256" key="7">
    <source>
        <dbReference type="ARBA" id="ARBA00023065"/>
    </source>
</evidence>
<comment type="caution">
    <text evidence="14">The sequence shown here is derived from an EMBL/GenBank/DDBJ whole genome shotgun (WGS) entry which is preliminary data.</text>
</comment>
<dbReference type="InterPro" id="IPR036942">
    <property type="entry name" value="Beta-barrel_TonB_sf"/>
</dbReference>
<evidence type="ECO:0000256" key="10">
    <source>
        <dbReference type="ARBA" id="ARBA00023237"/>
    </source>
</evidence>
<dbReference type="Proteomes" id="UP000318710">
    <property type="component" value="Unassembled WGS sequence"/>
</dbReference>
<protein>
    <submittedName>
        <fullName evidence="14">TonB-dependent receptor</fullName>
    </submittedName>
</protein>
<name>A0A520N2T4_9GAMM</name>
<accession>A0A520N2T4</accession>
<evidence type="ECO:0000256" key="12">
    <source>
        <dbReference type="SAM" id="SignalP"/>
    </source>
</evidence>
<evidence type="ECO:0000313" key="15">
    <source>
        <dbReference type="Proteomes" id="UP000318710"/>
    </source>
</evidence>
<keyword evidence="4" id="KW-0410">Iron transport</keyword>
<evidence type="ECO:0000256" key="4">
    <source>
        <dbReference type="ARBA" id="ARBA00022496"/>
    </source>
</evidence>
<evidence type="ECO:0000256" key="8">
    <source>
        <dbReference type="ARBA" id="ARBA00023077"/>
    </source>
</evidence>
<dbReference type="GO" id="GO:0006826">
    <property type="term" value="P:iron ion transport"/>
    <property type="evidence" value="ECO:0007669"/>
    <property type="project" value="UniProtKB-KW"/>
</dbReference>
<dbReference type="Pfam" id="PF07715">
    <property type="entry name" value="Plug"/>
    <property type="match status" value="1"/>
</dbReference>
<evidence type="ECO:0000313" key="14">
    <source>
        <dbReference type="EMBL" id="RZO27774.1"/>
    </source>
</evidence>
<evidence type="ECO:0000256" key="5">
    <source>
        <dbReference type="ARBA" id="ARBA00022692"/>
    </source>
</evidence>
<dbReference type="InterPro" id="IPR012910">
    <property type="entry name" value="Plug_dom"/>
</dbReference>
<dbReference type="EMBL" id="SHBF01000010">
    <property type="protein sequence ID" value="RZO27774.1"/>
    <property type="molecule type" value="Genomic_DNA"/>
</dbReference>
<dbReference type="AlphaFoldDB" id="A0A520N2T4"/>
<dbReference type="SUPFAM" id="SSF56935">
    <property type="entry name" value="Porins"/>
    <property type="match status" value="1"/>
</dbReference>
<keyword evidence="9 11" id="KW-0472">Membrane</keyword>
<dbReference type="PANTHER" id="PTHR32552">
    <property type="entry name" value="FERRICHROME IRON RECEPTOR-RELATED"/>
    <property type="match status" value="1"/>
</dbReference>
<comment type="similarity">
    <text evidence="11">Belongs to the TonB-dependent receptor family.</text>
</comment>
<evidence type="ECO:0000256" key="2">
    <source>
        <dbReference type="ARBA" id="ARBA00022448"/>
    </source>
</evidence>
<keyword evidence="10 11" id="KW-0998">Cell outer membrane</keyword>
<keyword evidence="7" id="KW-0406">Ion transport</keyword>